<reference evidence="1 2" key="1">
    <citation type="submission" date="2021-06" db="EMBL/GenBank/DDBJ databases">
        <title>Caerostris extrusa draft genome.</title>
        <authorList>
            <person name="Kono N."/>
            <person name="Arakawa K."/>
        </authorList>
    </citation>
    <scope>NUCLEOTIDE SEQUENCE [LARGE SCALE GENOMIC DNA]</scope>
</reference>
<keyword evidence="2" id="KW-1185">Reference proteome</keyword>
<evidence type="ECO:0000313" key="2">
    <source>
        <dbReference type="Proteomes" id="UP001054945"/>
    </source>
</evidence>
<sequence length="150" mass="17039">MVVNIKFGCTFSLLIQVITLFKILRSEILDFETILPPNPQDYDNLQPPKEKGDATVVRFHVTVLSLDTIDEGSMVPGPNNGIYSANSALPGVHEERLLCSHILTQFETNILKCDMEWFIQTSLSSRVHRFIMSTSQNYHVELSIRTESVR</sequence>
<gene>
    <name evidence="1" type="primary">AVEN_6365_1</name>
    <name evidence="1" type="ORF">CEXT_162551</name>
</gene>
<dbReference type="AlphaFoldDB" id="A0AAV4XEQ1"/>
<organism evidence="1 2">
    <name type="scientific">Caerostris extrusa</name>
    <name type="common">Bark spider</name>
    <name type="synonym">Caerostris bankana</name>
    <dbReference type="NCBI Taxonomy" id="172846"/>
    <lineage>
        <taxon>Eukaryota</taxon>
        <taxon>Metazoa</taxon>
        <taxon>Ecdysozoa</taxon>
        <taxon>Arthropoda</taxon>
        <taxon>Chelicerata</taxon>
        <taxon>Arachnida</taxon>
        <taxon>Araneae</taxon>
        <taxon>Araneomorphae</taxon>
        <taxon>Entelegynae</taxon>
        <taxon>Araneoidea</taxon>
        <taxon>Araneidae</taxon>
        <taxon>Caerostris</taxon>
    </lineage>
</organism>
<comment type="caution">
    <text evidence="1">The sequence shown here is derived from an EMBL/GenBank/DDBJ whole genome shotgun (WGS) entry which is preliminary data.</text>
</comment>
<name>A0AAV4XEQ1_CAEEX</name>
<dbReference type="EMBL" id="BPLR01000264">
    <property type="protein sequence ID" value="GIY93416.1"/>
    <property type="molecule type" value="Genomic_DNA"/>
</dbReference>
<dbReference type="Proteomes" id="UP001054945">
    <property type="component" value="Unassembled WGS sequence"/>
</dbReference>
<accession>A0AAV4XEQ1</accession>
<protein>
    <submittedName>
        <fullName evidence="1">Uncharacterized protein</fullName>
    </submittedName>
</protein>
<proteinExistence type="predicted"/>
<evidence type="ECO:0000313" key="1">
    <source>
        <dbReference type="EMBL" id="GIY93416.1"/>
    </source>
</evidence>